<dbReference type="HOGENOM" id="CLU_2255429_0_0_1"/>
<keyword evidence="4" id="KW-1185">Reference proteome</keyword>
<name>B7FYE6_PHATC</name>
<evidence type="ECO:0000256" key="1">
    <source>
        <dbReference type="SAM" id="MobiDB-lite"/>
    </source>
</evidence>
<dbReference type="Proteomes" id="UP000000759">
    <property type="component" value="Chromosome 7"/>
</dbReference>
<evidence type="ECO:0000313" key="3">
    <source>
        <dbReference type="EMBL" id="EEC48909.1"/>
    </source>
</evidence>
<dbReference type="KEGG" id="pti:PHATRDRAFT_35400"/>
<reference evidence="4" key="2">
    <citation type="submission" date="2008-08" db="EMBL/GenBank/DDBJ databases">
        <authorList>
            <consortium name="Diatom Consortium"/>
            <person name="Grigoriev I."/>
            <person name="Grimwood J."/>
            <person name="Kuo A."/>
            <person name="Otillar R.P."/>
            <person name="Salamov A."/>
            <person name="Detter J.C."/>
            <person name="Lindquist E."/>
            <person name="Shapiro H."/>
            <person name="Lucas S."/>
            <person name="Glavina del Rio T."/>
            <person name="Pitluck S."/>
            <person name="Rokhsar D."/>
            <person name="Bowler C."/>
        </authorList>
    </citation>
    <scope>GENOME REANNOTATION</scope>
    <source>
        <strain evidence="4">CCAP 1055/1</strain>
    </source>
</reference>
<feature type="chain" id="PRO_5002855498" evidence="2">
    <location>
        <begin position="24"/>
        <end position="104"/>
    </location>
</feature>
<dbReference type="RefSeq" id="XP_002179923.1">
    <property type="nucleotide sequence ID" value="XM_002179887.1"/>
</dbReference>
<proteinExistence type="predicted"/>
<keyword evidence="2" id="KW-0732">Signal</keyword>
<dbReference type="AlphaFoldDB" id="B7FYE6"/>
<gene>
    <name evidence="3" type="ORF">PHATRDRAFT_35400</name>
</gene>
<reference evidence="3 4" key="1">
    <citation type="journal article" date="2008" name="Nature">
        <title>The Phaeodactylum genome reveals the evolutionary history of diatom genomes.</title>
        <authorList>
            <person name="Bowler C."/>
            <person name="Allen A.E."/>
            <person name="Badger J.H."/>
            <person name="Grimwood J."/>
            <person name="Jabbari K."/>
            <person name="Kuo A."/>
            <person name="Maheswari U."/>
            <person name="Martens C."/>
            <person name="Maumus F."/>
            <person name="Otillar R.P."/>
            <person name="Rayko E."/>
            <person name="Salamov A."/>
            <person name="Vandepoele K."/>
            <person name="Beszteri B."/>
            <person name="Gruber A."/>
            <person name="Heijde M."/>
            <person name="Katinka M."/>
            <person name="Mock T."/>
            <person name="Valentin K."/>
            <person name="Verret F."/>
            <person name="Berges J.A."/>
            <person name="Brownlee C."/>
            <person name="Cadoret J.P."/>
            <person name="Chiovitti A."/>
            <person name="Choi C.J."/>
            <person name="Coesel S."/>
            <person name="De Martino A."/>
            <person name="Detter J.C."/>
            <person name="Durkin C."/>
            <person name="Falciatore A."/>
            <person name="Fournet J."/>
            <person name="Haruta M."/>
            <person name="Huysman M.J."/>
            <person name="Jenkins B.D."/>
            <person name="Jiroutova K."/>
            <person name="Jorgensen R.E."/>
            <person name="Joubert Y."/>
            <person name="Kaplan A."/>
            <person name="Kroger N."/>
            <person name="Kroth P.G."/>
            <person name="La Roche J."/>
            <person name="Lindquist E."/>
            <person name="Lommer M."/>
            <person name="Martin-Jezequel V."/>
            <person name="Lopez P.J."/>
            <person name="Lucas S."/>
            <person name="Mangogna M."/>
            <person name="McGinnis K."/>
            <person name="Medlin L.K."/>
            <person name="Montsant A."/>
            <person name="Oudot-Le Secq M.P."/>
            <person name="Napoli C."/>
            <person name="Obornik M."/>
            <person name="Parker M.S."/>
            <person name="Petit J.L."/>
            <person name="Porcel B.M."/>
            <person name="Poulsen N."/>
            <person name="Robison M."/>
            <person name="Rychlewski L."/>
            <person name="Rynearson T.A."/>
            <person name="Schmutz J."/>
            <person name="Shapiro H."/>
            <person name="Siaut M."/>
            <person name="Stanley M."/>
            <person name="Sussman M.R."/>
            <person name="Taylor A.R."/>
            <person name="Vardi A."/>
            <person name="von Dassow P."/>
            <person name="Vyverman W."/>
            <person name="Willis A."/>
            <person name="Wyrwicz L.S."/>
            <person name="Rokhsar D.S."/>
            <person name="Weissenbach J."/>
            <person name="Armbrust E.V."/>
            <person name="Green B.R."/>
            <person name="Van de Peer Y."/>
            <person name="Grigoriev I.V."/>
        </authorList>
    </citation>
    <scope>NUCLEOTIDE SEQUENCE [LARGE SCALE GENOMIC DNA]</scope>
    <source>
        <strain evidence="3 4">CCAP 1055/1</strain>
    </source>
</reference>
<dbReference type="EMBL" id="CM000610">
    <property type="protein sequence ID" value="EEC48909.1"/>
    <property type="molecule type" value="Genomic_DNA"/>
</dbReference>
<dbReference type="InParanoid" id="B7FYE6"/>
<sequence>MGLSLAVLTLLLLLSFTPREAHCQSFGKSGLSRNRQRQFFLRGSVKVRHNYSTDALLNGRELEDLNDDSDHGGDERHTDDGNDNNLSTGCMLLLYLIHTGGNWL</sequence>
<feature type="compositionally biased region" description="Basic and acidic residues" evidence="1">
    <location>
        <begin position="62"/>
        <end position="80"/>
    </location>
</feature>
<evidence type="ECO:0000256" key="2">
    <source>
        <dbReference type="SAM" id="SignalP"/>
    </source>
</evidence>
<organism evidence="3 4">
    <name type="scientific">Phaeodactylum tricornutum (strain CCAP 1055/1)</name>
    <dbReference type="NCBI Taxonomy" id="556484"/>
    <lineage>
        <taxon>Eukaryota</taxon>
        <taxon>Sar</taxon>
        <taxon>Stramenopiles</taxon>
        <taxon>Ochrophyta</taxon>
        <taxon>Bacillariophyta</taxon>
        <taxon>Bacillariophyceae</taxon>
        <taxon>Bacillariophycidae</taxon>
        <taxon>Naviculales</taxon>
        <taxon>Phaeodactylaceae</taxon>
        <taxon>Phaeodactylum</taxon>
    </lineage>
</organism>
<protein>
    <submittedName>
        <fullName evidence="3">Uncharacterized protein</fullName>
    </submittedName>
</protein>
<feature type="region of interest" description="Disordered" evidence="1">
    <location>
        <begin position="62"/>
        <end position="85"/>
    </location>
</feature>
<accession>B7FYE6</accession>
<dbReference type="PaxDb" id="2850-Phatr35400"/>
<evidence type="ECO:0000313" key="4">
    <source>
        <dbReference type="Proteomes" id="UP000000759"/>
    </source>
</evidence>
<dbReference type="GeneID" id="7200410"/>
<feature type="signal peptide" evidence="2">
    <location>
        <begin position="1"/>
        <end position="23"/>
    </location>
</feature>